<dbReference type="InterPro" id="IPR010001">
    <property type="entry name" value="BofA"/>
</dbReference>
<dbReference type="OrthoDB" id="2692225at2"/>
<dbReference type="AlphaFoldDB" id="A0A0A5HPT8"/>
<dbReference type="STRING" id="1385512.N784_08260"/>
<dbReference type="Pfam" id="PF07441">
    <property type="entry name" value="BofA"/>
    <property type="match status" value="1"/>
</dbReference>
<comment type="caution">
    <text evidence="2">The sequence shown here is derived from an EMBL/GenBank/DDBJ whole genome shotgun (WGS) entry which is preliminary data.</text>
</comment>
<evidence type="ECO:0000313" key="3">
    <source>
        <dbReference type="Proteomes" id="UP000030401"/>
    </source>
</evidence>
<dbReference type="Proteomes" id="UP000030401">
    <property type="component" value="Unassembled WGS sequence"/>
</dbReference>
<gene>
    <name evidence="2" type="ORF">N784_08260</name>
</gene>
<feature type="transmembrane region" description="Helical" evidence="1">
    <location>
        <begin position="62"/>
        <end position="87"/>
    </location>
</feature>
<dbReference type="NCBIfam" id="TIGR02862">
    <property type="entry name" value="spore_BofA"/>
    <property type="match status" value="1"/>
</dbReference>
<accession>A0A0A5HPT8</accession>
<evidence type="ECO:0000256" key="1">
    <source>
        <dbReference type="SAM" id="Phobius"/>
    </source>
</evidence>
<dbReference type="EMBL" id="AVPG01000020">
    <property type="protein sequence ID" value="KGX85647.1"/>
    <property type="molecule type" value="Genomic_DNA"/>
</dbReference>
<protein>
    <submittedName>
        <fullName evidence="2">Pro-sigmaK processing inhibitor BofA</fullName>
    </submittedName>
</protein>
<proteinExistence type="predicted"/>
<keyword evidence="1" id="KW-0812">Transmembrane</keyword>
<keyword evidence="1" id="KW-1133">Transmembrane helix</keyword>
<feature type="transmembrane region" description="Helical" evidence="1">
    <location>
        <begin position="37"/>
        <end position="56"/>
    </location>
</feature>
<keyword evidence="1" id="KW-0472">Membrane</keyword>
<sequence>MGSIFIILAISLLIGGLLIVGTPLRPMKYIANGAIKVVIGVFILFFFNVFGASIGLHVPINVYTASVSGLLGIPGLMSLVAIQMFVVS</sequence>
<reference evidence="2 3" key="1">
    <citation type="submission" date="2013-08" db="EMBL/GenBank/DDBJ databases">
        <authorList>
            <person name="Huang J."/>
            <person name="Wang G."/>
        </authorList>
    </citation>
    <scope>NUCLEOTIDE SEQUENCE [LARGE SCALE GENOMIC DNA]</scope>
    <source>
        <strain evidence="2 3">JSM 072002</strain>
    </source>
</reference>
<name>A0A0A5HPT8_9BACI</name>
<feature type="transmembrane region" description="Helical" evidence="1">
    <location>
        <begin position="6"/>
        <end position="25"/>
    </location>
</feature>
<dbReference type="RefSeq" id="WP_036835163.1">
    <property type="nucleotide sequence ID" value="NZ_AVPG01000020.1"/>
</dbReference>
<keyword evidence="3" id="KW-1185">Reference proteome</keyword>
<organism evidence="2 3">
    <name type="scientific">Pontibacillus litoralis JSM 072002</name>
    <dbReference type="NCBI Taxonomy" id="1385512"/>
    <lineage>
        <taxon>Bacteria</taxon>
        <taxon>Bacillati</taxon>
        <taxon>Bacillota</taxon>
        <taxon>Bacilli</taxon>
        <taxon>Bacillales</taxon>
        <taxon>Bacillaceae</taxon>
        <taxon>Pontibacillus</taxon>
    </lineage>
</organism>
<dbReference type="eggNOG" id="ENOG5033C8V">
    <property type="taxonomic scope" value="Bacteria"/>
</dbReference>
<evidence type="ECO:0000313" key="2">
    <source>
        <dbReference type="EMBL" id="KGX85647.1"/>
    </source>
</evidence>